<evidence type="ECO:0000313" key="3">
    <source>
        <dbReference type="EMBL" id="MZR21490.1"/>
    </source>
</evidence>
<feature type="compositionally biased region" description="Low complexity" evidence="1">
    <location>
        <begin position="115"/>
        <end position="126"/>
    </location>
</feature>
<reference evidence="3 4" key="1">
    <citation type="journal article" date="2014" name="Int. J. Syst. Evol. Microbiol.">
        <title>Sneathiella chungangensis sp. nov., isolated from a marine sand, and emended description of the genus Sneathiella.</title>
        <authorList>
            <person name="Siamphan C."/>
            <person name="Kim H."/>
            <person name="Lee J.S."/>
            <person name="Kim W."/>
        </authorList>
    </citation>
    <scope>NUCLEOTIDE SEQUENCE [LARGE SCALE GENOMIC DNA]</scope>
    <source>
        <strain evidence="3 4">KCTC 32476</strain>
    </source>
</reference>
<keyword evidence="2" id="KW-0732">Signal</keyword>
<feature type="chain" id="PRO_5032670799" description="Curlin" evidence="2">
    <location>
        <begin position="20"/>
        <end position="137"/>
    </location>
</feature>
<dbReference type="OrthoDB" id="8851159at2"/>
<evidence type="ECO:0000313" key="4">
    <source>
        <dbReference type="Proteomes" id="UP000445696"/>
    </source>
</evidence>
<dbReference type="Proteomes" id="UP000445696">
    <property type="component" value="Unassembled WGS sequence"/>
</dbReference>
<name>A0A845MDP5_9PROT</name>
<comment type="caution">
    <text evidence="3">The sequence shown here is derived from an EMBL/GenBank/DDBJ whole genome shotgun (WGS) entry which is preliminary data.</text>
</comment>
<feature type="compositionally biased region" description="Polar residues" evidence="1">
    <location>
        <begin position="127"/>
        <end position="137"/>
    </location>
</feature>
<feature type="region of interest" description="Disordered" evidence="1">
    <location>
        <begin position="115"/>
        <end position="137"/>
    </location>
</feature>
<proteinExistence type="predicted"/>
<dbReference type="AlphaFoldDB" id="A0A845MDP5"/>
<dbReference type="EMBL" id="WTVA01000001">
    <property type="protein sequence ID" value="MZR21490.1"/>
    <property type="molecule type" value="Genomic_DNA"/>
</dbReference>
<evidence type="ECO:0008006" key="5">
    <source>
        <dbReference type="Google" id="ProtNLM"/>
    </source>
</evidence>
<organism evidence="3 4">
    <name type="scientific">Sneathiella chungangensis</name>
    <dbReference type="NCBI Taxonomy" id="1418234"/>
    <lineage>
        <taxon>Bacteria</taxon>
        <taxon>Pseudomonadati</taxon>
        <taxon>Pseudomonadota</taxon>
        <taxon>Alphaproteobacteria</taxon>
        <taxon>Sneathiellales</taxon>
        <taxon>Sneathiellaceae</taxon>
        <taxon>Sneathiella</taxon>
    </lineage>
</organism>
<feature type="signal peptide" evidence="2">
    <location>
        <begin position="1"/>
        <end position="19"/>
    </location>
</feature>
<accession>A0A845MDP5</accession>
<dbReference type="RefSeq" id="WP_161337882.1">
    <property type="nucleotide sequence ID" value="NZ_JBHSDG010000002.1"/>
</dbReference>
<evidence type="ECO:0000256" key="1">
    <source>
        <dbReference type="SAM" id="MobiDB-lite"/>
    </source>
</evidence>
<evidence type="ECO:0000256" key="2">
    <source>
        <dbReference type="SAM" id="SignalP"/>
    </source>
</evidence>
<sequence>MKYLTIVAPLLLITLPSLAAAKDGTVSAAEGRNNSAGFQTSYDILTKSIIAELIEKKENGYYDGFNQHNTFITNIGAQTTTIGAQTIFNGNQLDHIFVNTTNCGAVSSITSVETSGEHTSTSGETSCTVTTDNAYNN</sequence>
<gene>
    <name evidence="3" type="ORF">GQF03_04030</name>
</gene>
<protein>
    <recommendedName>
        <fullName evidence="5">Curlin</fullName>
    </recommendedName>
</protein>
<keyword evidence="4" id="KW-1185">Reference proteome</keyword>